<keyword evidence="2" id="KW-1133">Transmembrane helix</keyword>
<evidence type="ECO:0000256" key="2">
    <source>
        <dbReference type="SAM" id="Phobius"/>
    </source>
</evidence>
<name>A0AAV9PFD4_9PEZI</name>
<organism evidence="3 4">
    <name type="scientific">Saxophila tyrrhenica</name>
    <dbReference type="NCBI Taxonomy" id="1690608"/>
    <lineage>
        <taxon>Eukaryota</taxon>
        <taxon>Fungi</taxon>
        <taxon>Dikarya</taxon>
        <taxon>Ascomycota</taxon>
        <taxon>Pezizomycotina</taxon>
        <taxon>Dothideomycetes</taxon>
        <taxon>Dothideomycetidae</taxon>
        <taxon>Mycosphaerellales</taxon>
        <taxon>Extremaceae</taxon>
        <taxon>Saxophila</taxon>
    </lineage>
</organism>
<dbReference type="RefSeq" id="XP_064660781.1">
    <property type="nucleotide sequence ID" value="XM_064800830.1"/>
</dbReference>
<protein>
    <submittedName>
        <fullName evidence="3">Uncharacterized protein</fullName>
    </submittedName>
</protein>
<reference evidence="3 4" key="1">
    <citation type="submission" date="2023-08" db="EMBL/GenBank/DDBJ databases">
        <title>Black Yeasts Isolated from many extreme environments.</title>
        <authorList>
            <person name="Coleine C."/>
            <person name="Stajich J.E."/>
            <person name="Selbmann L."/>
        </authorList>
    </citation>
    <scope>NUCLEOTIDE SEQUENCE [LARGE SCALE GENOMIC DNA]</scope>
    <source>
        <strain evidence="3 4">CCFEE 5935</strain>
    </source>
</reference>
<dbReference type="GeneID" id="89924920"/>
<evidence type="ECO:0000313" key="4">
    <source>
        <dbReference type="Proteomes" id="UP001337655"/>
    </source>
</evidence>
<gene>
    <name evidence="3" type="ORF">LTR77_003574</name>
</gene>
<proteinExistence type="predicted"/>
<evidence type="ECO:0000313" key="3">
    <source>
        <dbReference type="EMBL" id="KAK5171937.1"/>
    </source>
</evidence>
<dbReference type="EMBL" id="JAVRRT010000005">
    <property type="protein sequence ID" value="KAK5171937.1"/>
    <property type="molecule type" value="Genomic_DNA"/>
</dbReference>
<dbReference type="Proteomes" id="UP001337655">
    <property type="component" value="Unassembled WGS sequence"/>
</dbReference>
<evidence type="ECO:0000256" key="1">
    <source>
        <dbReference type="SAM" id="MobiDB-lite"/>
    </source>
</evidence>
<keyword evidence="2" id="KW-0472">Membrane</keyword>
<feature type="region of interest" description="Disordered" evidence="1">
    <location>
        <begin position="103"/>
        <end position="127"/>
    </location>
</feature>
<accession>A0AAV9PFD4</accession>
<feature type="transmembrane region" description="Helical" evidence="2">
    <location>
        <begin position="25"/>
        <end position="43"/>
    </location>
</feature>
<comment type="caution">
    <text evidence="3">The sequence shown here is derived from an EMBL/GenBank/DDBJ whole genome shotgun (WGS) entry which is preliminary data.</text>
</comment>
<keyword evidence="4" id="KW-1185">Reference proteome</keyword>
<sequence>MYEFNIIKMLLESCFDNPQDDMHPIIPGIVGTLLGAVLLGPWATQFWNSNWVQTKIVRKYIRSTTDVEARNIDHRSNQELRKRVQQLEMRNWRLEEENMHMSTELGRGQSRMSDDEWHAGATQSQLC</sequence>
<dbReference type="AlphaFoldDB" id="A0AAV9PFD4"/>
<keyword evidence="2" id="KW-0812">Transmembrane</keyword>